<evidence type="ECO:0000313" key="3">
    <source>
        <dbReference type="EMBL" id="KHJ32178.1"/>
    </source>
</evidence>
<keyword evidence="1" id="KW-0560">Oxidoreductase</keyword>
<name>A0A0B1P1Q7_UNCNE</name>
<evidence type="ECO:0000256" key="1">
    <source>
        <dbReference type="ARBA" id="ARBA00023002"/>
    </source>
</evidence>
<reference evidence="3 4" key="1">
    <citation type="journal article" date="2014" name="BMC Genomics">
        <title>Adaptive genomic structural variation in the grape powdery mildew pathogen, Erysiphe necator.</title>
        <authorList>
            <person name="Jones L."/>
            <person name="Riaz S."/>
            <person name="Morales-Cruz A."/>
            <person name="Amrine K.C."/>
            <person name="McGuire B."/>
            <person name="Gubler W.D."/>
            <person name="Walker M.A."/>
            <person name="Cantu D."/>
        </authorList>
    </citation>
    <scope>NUCLEOTIDE SEQUENCE [LARGE SCALE GENOMIC DNA]</scope>
    <source>
        <strain evidence="4">c</strain>
    </source>
</reference>
<dbReference type="PANTHER" id="PTHR30466">
    <property type="entry name" value="FLAVIN REDUCTASE"/>
    <property type="match status" value="1"/>
</dbReference>
<evidence type="ECO:0000313" key="4">
    <source>
        <dbReference type="Proteomes" id="UP000030854"/>
    </source>
</evidence>
<dbReference type="OMA" id="CETINQP"/>
<dbReference type="SUPFAM" id="SSF50475">
    <property type="entry name" value="FMN-binding split barrel"/>
    <property type="match status" value="1"/>
</dbReference>
<sequence length="324" mass="36704">MSNFGVNILTLITQRTYFLGSKRDAYNIIKQLNYRPVKLKKSQCFYSTPSNTKKYHNTDNLLNISPSECETINQPIIPDRSEIEQKLIMGFEEQVENIPDKVRQIMRYIPQSIAILTTCTIPKLDFYRSTTQVSGYIDDTSHSKGIGMTLSSVSTVTLQPEPIISFNIKKPSNTLEAIKYHGNFLIHFPSCSKAGAILADTFSRGGRYLQSDSHSRKEIRTSFERSTPISVINFDGQNINLPALLPPIYPINYMLKCEIYDRVNGYIDIADHVIVVAKVHKIRCISKSSSSYKSTSNIQERDSCLAYTNGTYCSTRSIFNTNDD</sequence>
<dbReference type="GO" id="GO:0042602">
    <property type="term" value="F:riboflavin reductase (NADPH) activity"/>
    <property type="evidence" value="ECO:0007669"/>
    <property type="project" value="TreeGrafter"/>
</dbReference>
<dbReference type="PANTHER" id="PTHR30466:SF1">
    <property type="entry name" value="FMN REDUCTASE (NADH) RUTF"/>
    <property type="match status" value="1"/>
</dbReference>
<feature type="domain" description="Flavin reductase like" evidence="2">
    <location>
        <begin position="106"/>
        <end position="294"/>
    </location>
</feature>
<protein>
    <submittedName>
        <fullName evidence="3">Putative flavin reductase family protein</fullName>
    </submittedName>
</protein>
<keyword evidence="4" id="KW-1185">Reference proteome</keyword>
<comment type="caution">
    <text evidence="3">The sequence shown here is derived from an EMBL/GenBank/DDBJ whole genome shotgun (WGS) entry which is preliminary data.</text>
</comment>
<accession>A0A0B1P1Q7</accession>
<proteinExistence type="predicted"/>
<dbReference type="SMART" id="SM00903">
    <property type="entry name" value="Flavin_Reduct"/>
    <property type="match status" value="1"/>
</dbReference>
<evidence type="ECO:0000259" key="2">
    <source>
        <dbReference type="SMART" id="SM00903"/>
    </source>
</evidence>
<dbReference type="AlphaFoldDB" id="A0A0B1P1Q7"/>
<dbReference type="STRING" id="52586.A0A0B1P1Q7"/>
<gene>
    <name evidence="3" type="ORF">EV44_g5265</name>
</gene>
<organism evidence="3 4">
    <name type="scientific">Uncinula necator</name>
    <name type="common">Grape powdery mildew</name>
    <dbReference type="NCBI Taxonomy" id="52586"/>
    <lineage>
        <taxon>Eukaryota</taxon>
        <taxon>Fungi</taxon>
        <taxon>Dikarya</taxon>
        <taxon>Ascomycota</taxon>
        <taxon>Pezizomycotina</taxon>
        <taxon>Leotiomycetes</taxon>
        <taxon>Erysiphales</taxon>
        <taxon>Erysiphaceae</taxon>
        <taxon>Erysiphe</taxon>
    </lineage>
</organism>
<dbReference type="GO" id="GO:0010181">
    <property type="term" value="F:FMN binding"/>
    <property type="evidence" value="ECO:0007669"/>
    <property type="project" value="InterPro"/>
</dbReference>
<dbReference type="InterPro" id="IPR012349">
    <property type="entry name" value="Split_barrel_FMN-bd"/>
</dbReference>
<dbReference type="Proteomes" id="UP000030854">
    <property type="component" value="Unassembled WGS sequence"/>
</dbReference>
<dbReference type="Pfam" id="PF01613">
    <property type="entry name" value="Flavin_Reduct"/>
    <property type="match status" value="1"/>
</dbReference>
<dbReference type="InterPro" id="IPR002563">
    <property type="entry name" value="Flavin_Rdtase-like_dom"/>
</dbReference>
<dbReference type="Gene3D" id="2.30.110.10">
    <property type="entry name" value="Electron Transport, Fmn-binding Protein, Chain A"/>
    <property type="match status" value="1"/>
</dbReference>
<dbReference type="InterPro" id="IPR050268">
    <property type="entry name" value="NADH-dep_flavin_reductase"/>
</dbReference>
<dbReference type="HOGENOM" id="CLU_858417_0_0_1"/>
<dbReference type="EMBL" id="JNVN01002264">
    <property type="protein sequence ID" value="KHJ32178.1"/>
    <property type="molecule type" value="Genomic_DNA"/>
</dbReference>